<dbReference type="InterPro" id="IPR036864">
    <property type="entry name" value="Zn2-C6_fun-type_DNA-bd_sf"/>
</dbReference>
<evidence type="ECO:0000259" key="8">
    <source>
        <dbReference type="PROSITE" id="PS50048"/>
    </source>
</evidence>
<evidence type="ECO:0000256" key="5">
    <source>
        <dbReference type="ARBA" id="ARBA00023163"/>
    </source>
</evidence>
<dbReference type="SUPFAM" id="SSF57701">
    <property type="entry name" value="Zn2/Cys6 DNA-binding domain"/>
    <property type="match status" value="1"/>
</dbReference>
<dbReference type="GO" id="GO:0000981">
    <property type="term" value="F:DNA-binding transcription factor activity, RNA polymerase II-specific"/>
    <property type="evidence" value="ECO:0007669"/>
    <property type="project" value="InterPro"/>
</dbReference>
<evidence type="ECO:0000256" key="7">
    <source>
        <dbReference type="SAM" id="MobiDB-lite"/>
    </source>
</evidence>
<feature type="domain" description="Zn(2)-C6 fungal-type" evidence="8">
    <location>
        <begin position="14"/>
        <end position="43"/>
    </location>
</feature>
<dbReference type="Pfam" id="PF04082">
    <property type="entry name" value="Fungal_trans"/>
    <property type="match status" value="1"/>
</dbReference>
<name>A0A9W4J0R5_9EURO</name>
<evidence type="ECO:0000313" key="9">
    <source>
        <dbReference type="EMBL" id="CAG8364092.1"/>
    </source>
</evidence>
<dbReference type="SMART" id="SM00066">
    <property type="entry name" value="GAL4"/>
    <property type="match status" value="1"/>
</dbReference>
<dbReference type="PANTHER" id="PTHR47540:SF6">
    <property type="entry name" value="ZN(II)2CYS6 TRANSCRIPTION FACTOR (EUROFUNG)"/>
    <property type="match status" value="1"/>
</dbReference>
<protein>
    <recommendedName>
        <fullName evidence="8">Zn(2)-C6 fungal-type domain-containing protein</fullName>
    </recommendedName>
</protein>
<dbReference type="GO" id="GO:0008270">
    <property type="term" value="F:zinc ion binding"/>
    <property type="evidence" value="ECO:0007669"/>
    <property type="project" value="InterPro"/>
</dbReference>
<dbReference type="PROSITE" id="PS50048">
    <property type="entry name" value="ZN2_CY6_FUNGAL_2"/>
    <property type="match status" value="1"/>
</dbReference>
<keyword evidence="2" id="KW-0479">Metal-binding</keyword>
<sequence>MKRQSHRTKRTTIACVACRRSKIKCNGEKPCWNCHRRGTDCYLSDSSTKVLISERYLRDLQNQARGKIAGDNESSRSSSNTSEPTLHTPCFSDEVPVFECDQSTPKDTSQANESALSIWASPFTLPSSVIKDAGTTKRNWLWLAPTSPWSFVARLAVMMSEKLELEGQATLRFNLDGDIYPLDWGNEKVNPDSLISIPLPSVDQALHAFNAVHFYLGQIYRLFDEDFGAQIQHFYKSRAAGEMAYSRMWFIQLLLILAFGKAFSPRTRTDESPPGSKIFVHAMSLMPNQTFTGKDSLAVIETLALTSLYLYAIDHREGAHSHIGQAIRLAQLEGLHTQLPEDELGTLTVTRCRNIWWTLYIIDRQISSALGLPMTVQDFDISALVDVPGTGTHNFTLGLQVRLSQMMSSILRKIFKTEKTHLGRFLDLTSEILQAMAGLAEEIENIFPAGFQPTNDTMPHAMRHVILLYHQVCYLALILSLKVNRLLSEVRHI</sequence>
<accession>A0A9W4J0R5</accession>
<evidence type="ECO:0000313" key="10">
    <source>
        <dbReference type="Proteomes" id="UP001152592"/>
    </source>
</evidence>
<keyword evidence="6" id="KW-0539">Nucleus</keyword>
<feature type="region of interest" description="Disordered" evidence="7">
    <location>
        <begin position="63"/>
        <end position="89"/>
    </location>
</feature>
<comment type="caution">
    <text evidence="9">The sequence shown here is derived from an EMBL/GenBank/DDBJ whole genome shotgun (WGS) entry which is preliminary data.</text>
</comment>
<reference evidence="9" key="1">
    <citation type="submission" date="2021-07" db="EMBL/GenBank/DDBJ databases">
        <authorList>
            <person name="Branca A.L. A."/>
        </authorList>
    </citation>
    <scope>NUCLEOTIDE SEQUENCE</scope>
</reference>
<dbReference type="Proteomes" id="UP001152592">
    <property type="component" value="Unassembled WGS sequence"/>
</dbReference>
<evidence type="ECO:0000256" key="1">
    <source>
        <dbReference type="ARBA" id="ARBA00004123"/>
    </source>
</evidence>
<comment type="subcellular location">
    <subcellularLocation>
        <location evidence="1">Nucleus</location>
    </subcellularLocation>
</comment>
<dbReference type="InterPro" id="IPR001138">
    <property type="entry name" value="Zn2Cys6_DnaBD"/>
</dbReference>
<dbReference type="PANTHER" id="PTHR47540">
    <property type="entry name" value="THIAMINE REPRESSIBLE GENES REGULATORY PROTEIN THI5"/>
    <property type="match status" value="1"/>
</dbReference>
<evidence type="ECO:0000256" key="6">
    <source>
        <dbReference type="ARBA" id="ARBA00023242"/>
    </source>
</evidence>
<dbReference type="GO" id="GO:0005634">
    <property type="term" value="C:nucleus"/>
    <property type="evidence" value="ECO:0007669"/>
    <property type="project" value="UniProtKB-SubCell"/>
</dbReference>
<dbReference type="Pfam" id="PF00172">
    <property type="entry name" value="Zn_clus"/>
    <property type="match status" value="1"/>
</dbReference>
<keyword evidence="5" id="KW-0804">Transcription</keyword>
<dbReference type="EMBL" id="CAJVPD010000188">
    <property type="protein sequence ID" value="CAG8364092.1"/>
    <property type="molecule type" value="Genomic_DNA"/>
</dbReference>
<dbReference type="GO" id="GO:0045944">
    <property type="term" value="P:positive regulation of transcription by RNA polymerase II"/>
    <property type="evidence" value="ECO:0007669"/>
    <property type="project" value="TreeGrafter"/>
</dbReference>
<dbReference type="SMART" id="SM00906">
    <property type="entry name" value="Fungal_trans"/>
    <property type="match status" value="1"/>
</dbReference>
<dbReference type="CDD" id="cd00067">
    <property type="entry name" value="GAL4"/>
    <property type="match status" value="1"/>
</dbReference>
<gene>
    <name evidence="9" type="ORF">PSALAMII_LOCUS3944</name>
</gene>
<dbReference type="AlphaFoldDB" id="A0A9W4J0R5"/>
<organism evidence="9 10">
    <name type="scientific">Penicillium salamii</name>
    <dbReference type="NCBI Taxonomy" id="1612424"/>
    <lineage>
        <taxon>Eukaryota</taxon>
        <taxon>Fungi</taxon>
        <taxon>Dikarya</taxon>
        <taxon>Ascomycota</taxon>
        <taxon>Pezizomycotina</taxon>
        <taxon>Eurotiomycetes</taxon>
        <taxon>Eurotiomycetidae</taxon>
        <taxon>Eurotiales</taxon>
        <taxon>Aspergillaceae</taxon>
        <taxon>Penicillium</taxon>
    </lineage>
</organism>
<dbReference type="InterPro" id="IPR051711">
    <property type="entry name" value="Stress_Response_Reg"/>
</dbReference>
<keyword evidence="4" id="KW-0238">DNA-binding</keyword>
<dbReference type="GO" id="GO:0043565">
    <property type="term" value="F:sequence-specific DNA binding"/>
    <property type="evidence" value="ECO:0007669"/>
    <property type="project" value="TreeGrafter"/>
</dbReference>
<evidence type="ECO:0000256" key="4">
    <source>
        <dbReference type="ARBA" id="ARBA00023125"/>
    </source>
</evidence>
<evidence type="ECO:0000256" key="2">
    <source>
        <dbReference type="ARBA" id="ARBA00022723"/>
    </source>
</evidence>
<dbReference type="Gene3D" id="4.10.240.10">
    <property type="entry name" value="Zn(2)-C6 fungal-type DNA-binding domain"/>
    <property type="match status" value="1"/>
</dbReference>
<dbReference type="GO" id="GO:0006351">
    <property type="term" value="P:DNA-templated transcription"/>
    <property type="evidence" value="ECO:0007669"/>
    <property type="project" value="InterPro"/>
</dbReference>
<dbReference type="CDD" id="cd12148">
    <property type="entry name" value="fungal_TF_MHR"/>
    <property type="match status" value="1"/>
</dbReference>
<evidence type="ECO:0000256" key="3">
    <source>
        <dbReference type="ARBA" id="ARBA00023015"/>
    </source>
</evidence>
<keyword evidence="3" id="KW-0805">Transcription regulation</keyword>
<dbReference type="PROSITE" id="PS00463">
    <property type="entry name" value="ZN2_CY6_FUNGAL_1"/>
    <property type="match status" value="1"/>
</dbReference>
<dbReference type="InterPro" id="IPR007219">
    <property type="entry name" value="XnlR_reg_dom"/>
</dbReference>
<dbReference type="OrthoDB" id="283111at2759"/>
<proteinExistence type="predicted"/>